<dbReference type="EMBL" id="ALWO02000037">
    <property type="protein sequence ID" value="EOZ95678.1"/>
    <property type="molecule type" value="Genomic_DNA"/>
</dbReference>
<proteinExistence type="predicted"/>
<dbReference type="InterPro" id="IPR001296">
    <property type="entry name" value="Glyco_trans_1"/>
</dbReference>
<dbReference type="PANTHER" id="PTHR12526">
    <property type="entry name" value="GLYCOSYLTRANSFERASE"/>
    <property type="match status" value="1"/>
</dbReference>
<accession>S2E0S7</accession>
<keyword evidence="3" id="KW-0808">Transferase</keyword>
<protein>
    <submittedName>
        <fullName evidence="3">Glycosyl transferase, group 1</fullName>
    </submittedName>
</protein>
<dbReference type="SUPFAM" id="SSF53756">
    <property type="entry name" value="UDP-Glycosyltransferase/glycogen phosphorylase"/>
    <property type="match status" value="1"/>
</dbReference>
<dbReference type="STRING" id="1189612.A33Q_3040"/>
<dbReference type="OrthoDB" id="9806653at2"/>
<feature type="domain" description="Glycosyltransferase subfamily 4-like N-terminal" evidence="2">
    <location>
        <begin position="23"/>
        <end position="187"/>
    </location>
</feature>
<dbReference type="RefSeq" id="WP_009033444.1">
    <property type="nucleotide sequence ID" value="NZ_ALWO02000037.1"/>
</dbReference>
<name>S2E0S7_INDAL</name>
<dbReference type="eggNOG" id="COG0438">
    <property type="taxonomic scope" value="Bacteria"/>
</dbReference>
<keyword evidence="4" id="KW-1185">Reference proteome</keyword>
<evidence type="ECO:0000313" key="3">
    <source>
        <dbReference type="EMBL" id="EOZ95678.1"/>
    </source>
</evidence>
<dbReference type="Gene3D" id="3.40.50.2000">
    <property type="entry name" value="Glycogen Phosphorylase B"/>
    <property type="match status" value="2"/>
</dbReference>
<reference evidence="3 4" key="1">
    <citation type="journal article" date="2013" name="Genome Announc.">
        <title>Draft Genome Sequence of Indibacter alkaliphilus Strain LW1T, Isolated from Lonar Lake, a Haloalkaline Lake in the Buldana District of Maharashtra, India.</title>
        <authorList>
            <person name="Singh A."/>
            <person name="Kumar Jangir P."/>
            <person name="Sharma R."/>
            <person name="Singh A."/>
            <person name="Kumar Pinnaka A."/>
            <person name="Shivaji S."/>
        </authorList>
    </citation>
    <scope>NUCLEOTIDE SEQUENCE [LARGE SCALE GENOMIC DNA]</scope>
    <source>
        <strain evidence="4">CCUG 57479 / KCTC 22604 / LW1</strain>
    </source>
</reference>
<dbReference type="InterPro" id="IPR028098">
    <property type="entry name" value="Glyco_trans_4-like_N"/>
</dbReference>
<organism evidence="3 4">
    <name type="scientific">Indibacter alkaliphilus (strain CCUG 57479 / KCTC 22604 / LW1)</name>
    <dbReference type="NCBI Taxonomy" id="1189612"/>
    <lineage>
        <taxon>Bacteria</taxon>
        <taxon>Pseudomonadati</taxon>
        <taxon>Bacteroidota</taxon>
        <taxon>Cytophagia</taxon>
        <taxon>Cytophagales</taxon>
        <taxon>Cyclobacteriaceae</taxon>
    </lineage>
</organism>
<feature type="domain" description="Glycosyl transferase family 1" evidence="1">
    <location>
        <begin position="199"/>
        <end position="367"/>
    </location>
</feature>
<evidence type="ECO:0000259" key="1">
    <source>
        <dbReference type="Pfam" id="PF00534"/>
    </source>
</evidence>
<dbReference type="Pfam" id="PF13439">
    <property type="entry name" value="Glyco_transf_4"/>
    <property type="match status" value="1"/>
</dbReference>
<dbReference type="Pfam" id="PF00534">
    <property type="entry name" value="Glycos_transf_1"/>
    <property type="match status" value="1"/>
</dbReference>
<comment type="caution">
    <text evidence="3">The sequence shown here is derived from an EMBL/GenBank/DDBJ whole genome shotgun (WGS) entry which is preliminary data.</text>
</comment>
<gene>
    <name evidence="3" type="ORF">A33Q_3040</name>
</gene>
<dbReference type="Proteomes" id="UP000006073">
    <property type="component" value="Unassembled WGS sequence"/>
</dbReference>
<evidence type="ECO:0000259" key="2">
    <source>
        <dbReference type="Pfam" id="PF13439"/>
    </source>
</evidence>
<dbReference type="CDD" id="cd03801">
    <property type="entry name" value="GT4_PimA-like"/>
    <property type="match status" value="1"/>
</dbReference>
<sequence length="387" mass="44158">MNSPKTKILLWAPLGSGLHYWGPGISAYNLFQGLDKNTHEIHLAHGFPQQRQYPLFDSQNFIHHLIFKNKWSMSKYLFFSKKWLKKHAAEYDVLYSLSPHHIGIMPAFWFKKYGGKKSFIKMTALNDGFNDNSLASTLLGLPRQRKKAAVEIDGFVALSSEIVEELREADIPTEKIKRIPNGVNTERFAPVNKESRIFLEKELGLESGKFRLIFTGGLSHRKGPSVIVQSMIGLVQKFSSLEFLLIGPERDNGEEMSKIKSHIKENLLLQNHIKIVDHVHDIEKYYNVSDLFILPSLNEGMSNSLLEAMSSGLPVLATPVSGTRDVVLDGEMGFVLERDSKIFAEKIEFYLLNPDEAKKHGHNARKRIQEEFNSKKILEDHLNLFEI</sequence>
<dbReference type="GO" id="GO:0016757">
    <property type="term" value="F:glycosyltransferase activity"/>
    <property type="evidence" value="ECO:0007669"/>
    <property type="project" value="InterPro"/>
</dbReference>
<dbReference type="AlphaFoldDB" id="S2E0S7"/>
<evidence type="ECO:0000313" key="4">
    <source>
        <dbReference type="Proteomes" id="UP000006073"/>
    </source>
</evidence>